<feature type="coiled-coil region" evidence="1">
    <location>
        <begin position="65"/>
        <end position="139"/>
    </location>
</feature>
<gene>
    <name evidence="3" type="ORF">DNF11_2226</name>
</gene>
<accession>A0A3G2S5T9</accession>
<keyword evidence="1" id="KW-0175">Coiled coil</keyword>
<evidence type="ECO:0000256" key="1">
    <source>
        <dbReference type="SAM" id="Coils"/>
    </source>
</evidence>
<organism evidence="3 4">
    <name type="scientific">Malassezia restricta (strain ATCC 96810 / NBRC 103918 / CBS 7877)</name>
    <name type="common">Seborrheic dermatitis infection agent</name>
    <dbReference type="NCBI Taxonomy" id="425264"/>
    <lineage>
        <taxon>Eukaryota</taxon>
        <taxon>Fungi</taxon>
        <taxon>Dikarya</taxon>
        <taxon>Basidiomycota</taxon>
        <taxon>Ustilaginomycotina</taxon>
        <taxon>Malasseziomycetes</taxon>
        <taxon>Malasseziales</taxon>
        <taxon>Malasseziaceae</taxon>
        <taxon>Malassezia</taxon>
    </lineage>
</organism>
<evidence type="ECO:0000313" key="4">
    <source>
        <dbReference type="Proteomes" id="UP000269793"/>
    </source>
</evidence>
<evidence type="ECO:0000256" key="2">
    <source>
        <dbReference type="SAM" id="MobiDB-lite"/>
    </source>
</evidence>
<dbReference type="EMBL" id="CP033151">
    <property type="protein sequence ID" value="AYO43176.1"/>
    <property type="molecule type" value="Genomic_DNA"/>
</dbReference>
<dbReference type="AlphaFoldDB" id="A0A3G2S5T9"/>
<reference evidence="3 4" key="1">
    <citation type="submission" date="2018-10" db="EMBL/GenBank/DDBJ databases">
        <title>Complete genome sequence of Malassezia restricta CBS 7877.</title>
        <authorList>
            <person name="Morand S.C."/>
            <person name="Bertignac M."/>
            <person name="Iltis A."/>
            <person name="Kolder I."/>
            <person name="Pirovano W."/>
            <person name="Jourdain R."/>
            <person name="Clavaud C."/>
        </authorList>
    </citation>
    <scope>NUCLEOTIDE SEQUENCE [LARGE SCALE GENOMIC DNA]</scope>
    <source>
        <strain evidence="3 4">CBS 7877</strain>
    </source>
</reference>
<name>A0A3G2S5T9_MALR7</name>
<protein>
    <submittedName>
        <fullName evidence="3">Uncharacterized protein</fullName>
    </submittedName>
</protein>
<evidence type="ECO:0000313" key="3">
    <source>
        <dbReference type="EMBL" id="AYO43176.1"/>
    </source>
</evidence>
<feature type="region of interest" description="Disordered" evidence="2">
    <location>
        <begin position="1"/>
        <end position="61"/>
    </location>
</feature>
<feature type="compositionally biased region" description="Basic residues" evidence="2">
    <location>
        <begin position="21"/>
        <end position="33"/>
    </location>
</feature>
<keyword evidence="4" id="KW-1185">Reference proteome</keyword>
<dbReference type="VEuPathDB" id="FungiDB:DNF11_2226"/>
<sequence length="285" mass="32222">MTRAPHLTLAMAKDSNAAQRRSNKARQQAKGKKVQANAPKKEPKTSELETSTAPPNLDKQDAPTQLVLEQTLHEQEDQIAALRQKNEALQNELKETQHTLQESHRAFADQMVGLSASFDQDKEEACKQVRTELDQVRAELNVSRYKERALTEQLHELENKIQIDASAALSPFTALKDIQAQLHDVVAHASNPPNESFASIAESFGYTQDSEYLHAAHHAKYTNLYLATKQGFQALTDEFTRTLTQMEQALKDTTPDKMESVLRSVRDYQARLMQECRHFIGPESR</sequence>
<proteinExistence type="predicted"/>
<dbReference type="Proteomes" id="UP000269793">
    <property type="component" value="Chromosome IV"/>
</dbReference>